<evidence type="ECO:0000259" key="1">
    <source>
        <dbReference type="PROSITE" id="PS01124"/>
    </source>
</evidence>
<feature type="domain" description="HTH araC/xylS-type" evidence="1">
    <location>
        <begin position="1"/>
        <end position="50"/>
    </location>
</feature>
<comment type="caution">
    <text evidence="2">The sequence shown here is derived from an EMBL/GenBank/DDBJ whole genome shotgun (WGS) entry which is preliminary data.</text>
</comment>
<dbReference type="RefSeq" id="WP_380163545.1">
    <property type="nucleotide sequence ID" value="NZ_JBHTNU010000004.1"/>
</dbReference>
<dbReference type="InterPro" id="IPR018958">
    <property type="entry name" value="Knr4/Smi1-like_dom"/>
</dbReference>
<dbReference type="EMBL" id="JBHTNU010000004">
    <property type="protein sequence ID" value="MFD1426445.1"/>
    <property type="molecule type" value="Genomic_DNA"/>
</dbReference>
<protein>
    <submittedName>
        <fullName evidence="2">SMI1/KNR4 family protein</fullName>
    </submittedName>
</protein>
<dbReference type="Pfam" id="PF09346">
    <property type="entry name" value="SMI1_KNR4"/>
    <property type="match status" value="1"/>
</dbReference>
<dbReference type="SUPFAM" id="SSF160631">
    <property type="entry name" value="SMI1/KNR4-like"/>
    <property type="match status" value="1"/>
</dbReference>
<dbReference type="SMART" id="SM00860">
    <property type="entry name" value="SMI1_KNR4"/>
    <property type="match status" value="1"/>
</dbReference>
<evidence type="ECO:0000313" key="3">
    <source>
        <dbReference type="Proteomes" id="UP001597282"/>
    </source>
</evidence>
<reference evidence="3" key="1">
    <citation type="journal article" date="2019" name="Int. J. Syst. Evol. Microbiol.">
        <title>The Global Catalogue of Microorganisms (GCM) 10K type strain sequencing project: providing services to taxonomists for standard genome sequencing and annotation.</title>
        <authorList>
            <consortium name="The Broad Institute Genomics Platform"/>
            <consortium name="The Broad Institute Genome Sequencing Center for Infectious Disease"/>
            <person name="Wu L."/>
            <person name="Ma J."/>
        </authorList>
    </citation>
    <scope>NUCLEOTIDE SEQUENCE [LARGE SCALE GENOMIC DNA]</scope>
    <source>
        <strain evidence="3">S1</strain>
    </source>
</reference>
<dbReference type="InterPro" id="IPR018060">
    <property type="entry name" value="HTH_AraC"/>
</dbReference>
<name>A0ABW4C6V1_9BACL</name>
<evidence type="ECO:0000313" key="2">
    <source>
        <dbReference type="EMBL" id="MFD1426445.1"/>
    </source>
</evidence>
<keyword evidence="3" id="KW-1185">Reference proteome</keyword>
<sequence>MSVKWENAKKRLTEEEIIQVQNKIGYVFPSDFSSHVLQYNGARPTKYFLDFGNYKKRVFGTLLNLDLNEKWNLVKAYHTIYDDDDGIPQGFVPFADDPAGNLFCFDFTQNEQNPSIIFFDHEEPEWEYVCNNFTELQAKFY</sequence>
<proteinExistence type="predicted"/>
<organism evidence="2 3">
    <name type="scientific">Kroppenstedtia sanguinis</name>
    <dbReference type="NCBI Taxonomy" id="1380684"/>
    <lineage>
        <taxon>Bacteria</taxon>
        <taxon>Bacillati</taxon>
        <taxon>Bacillota</taxon>
        <taxon>Bacilli</taxon>
        <taxon>Bacillales</taxon>
        <taxon>Thermoactinomycetaceae</taxon>
        <taxon>Kroppenstedtia</taxon>
    </lineage>
</organism>
<gene>
    <name evidence="2" type="ORF">ACFQ4Y_05775</name>
</gene>
<accession>A0ABW4C6V1</accession>
<dbReference type="InterPro" id="IPR037883">
    <property type="entry name" value="Knr4/Smi1-like_sf"/>
</dbReference>
<dbReference type="PROSITE" id="PS01124">
    <property type="entry name" value="HTH_ARAC_FAMILY_2"/>
    <property type="match status" value="1"/>
</dbReference>
<dbReference type="Proteomes" id="UP001597282">
    <property type="component" value="Unassembled WGS sequence"/>
</dbReference>
<dbReference type="Gene3D" id="3.40.1580.10">
    <property type="entry name" value="SMI1/KNR4-like"/>
    <property type="match status" value="1"/>
</dbReference>